<dbReference type="AlphaFoldDB" id="A0A1I6M6V8"/>
<evidence type="ECO:0000313" key="3">
    <source>
        <dbReference type="Proteomes" id="UP000199062"/>
    </source>
</evidence>
<organism evidence="2 3">
    <name type="scientific">Halomicrobium zhouii</name>
    <dbReference type="NCBI Taxonomy" id="767519"/>
    <lineage>
        <taxon>Archaea</taxon>
        <taxon>Methanobacteriati</taxon>
        <taxon>Methanobacteriota</taxon>
        <taxon>Stenosarchaea group</taxon>
        <taxon>Halobacteria</taxon>
        <taxon>Halobacteriales</taxon>
        <taxon>Haloarculaceae</taxon>
        <taxon>Halomicrobium</taxon>
    </lineage>
</organism>
<dbReference type="InterPro" id="IPR006016">
    <property type="entry name" value="UspA"/>
</dbReference>
<sequence length="153" mass="16710">MERALVVLETGEDGQTILREASELAAGVDAHLDVLALMTPEEYEEKRESLEAAGKGEHTTYNERAVLDNLRQRSEGTVEETLDGLDLDWDVVAARLGDSETEADRILQSAEKNDTDHVFLTGKKRSPTGKAVFGDRAQAIILNFDGPVTTLLG</sequence>
<dbReference type="EMBL" id="FOZK01000005">
    <property type="protein sequence ID" value="SFS11434.1"/>
    <property type="molecule type" value="Genomic_DNA"/>
</dbReference>
<dbReference type="Gene3D" id="3.40.50.620">
    <property type="entry name" value="HUPs"/>
    <property type="match status" value="1"/>
</dbReference>
<proteinExistence type="predicted"/>
<dbReference type="STRING" id="767519.SAMN05216559_3862"/>
<dbReference type="OrthoDB" id="307404at2157"/>
<gene>
    <name evidence="2" type="ORF">SAMN05216559_3862</name>
</gene>
<dbReference type="InterPro" id="IPR014729">
    <property type="entry name" value="Rossmann-like_a/b/a_fold"/>
</dbReference>
<evidence type="ECO:0000313" key="2">
    <source>
        <dbReference type="EMBL" id="SFS11434.1"/>
    </source>
</evidence>
<dbReference type="SUPFAM" id="SSF52402">
    <property type="entry name" value="Adenine nucleotide alpha hydrolases-like"/>
    <property type="match status" value="1"/>
</dbReference>
<keyword evidence="3" id="KW-1185">Reference proteome</keyword>
<name>A0A1I6M6V8_9EURY</name>
<protein>
    <submittedName>
        <fullName evidence="2">Nucleotide-binding universal stress protein, UspA family</fullName>
    </submittedName>
</protein>
<reference evidence="2 3" key="1">
    <citation type="submission" date="2016-10" db="EMBL/GenBank/DDBJ databases">
        <authorList>
            <person name="de Groot N.N."/>
        </authorList>
    </citation>
    <scope>NUCLEOTIDE SEQUENCE [LARGE SCALE GENOMIC DNA]</scope>
    <source>
        <strain evidence="2 3">CGMCC 1.10457</strain>
    </source>
</reference>
<evidence type="ECO:0000259" key="1">
    <source>
        <dbReference type="Pfam" id="PF00582"/>
    </source>
</evidence>
<dbReference type="Pfam" id="PF00582">
    <property type="entry name" value="Usp"/>
    <property type="match status" value="1"/>
</dbReference>
<feature type="domain" description="UspA" evidence="1">
    <location>
        <begin position="2"/>
        <end position="149"/>
    </location>
</feature>
<accession>A0A1I6M6V8</accession>
<dbReference type="Proteomes" id="UP000199062">
    <property type="component" value="Unassembled WGS sequence"/>
</dbReference>
<dbReference type="RefSeq" id="WP_089818805.1">
    <property type="nucleotide sequence ID" value="NZ_FOZK01000005.1"/>
</dbReference>